<sequence>MQTTARDLPSLAEWSRVHITSTFTAPTHELTLAALDQTFSRSLKATVNGKPVDFHGFGRMIAAMSGQGKNGGPHVEWVSAYEEDEQDGGRSGTVRAEYIVRDTIGTMPGSKVPMELEVHKKVIARIESQSTRRNLDSRRIVKLLASTKMIPVNPSLKSHL</sequence>
<proteinExistence type="predicted"/>
<accession>A0AAD2HHB5</accession>
<comment type="caution">
    <text evidence="1">The sequence shown here is derived from an EMBL/GenBank/DDBJ whole genome shotgun (WGS) entry which is preliminary data.</text>
</comment>
<dbReference type="AlphaFoldDB" id="A0AAD2HHB5"/>
<protein>
    <submittedName>
        <fullName evidence="1">Uncharacterized protein</fullName>
    </submittedName>
</protein>
<evidence type="ECO:0000313" key="1">
    <source>
        <dbReference type="EMBL" id="CAK5275901.1"/>
    </source>
</evidence>
<dbReference type="EMBL" id="CAVNYO010000405">
    <property type="protein sequence ID" value="CAK5275901.1"/>
    <property type="molecule type" value="Genomic_DNA"/>
</dbReference>
<evidence type="ECO:0000313" key="3">
    <source>
        <dbReference type="Proteomes" id="UP001295794"/>
    </source>
</evidence>
<dbReference type="EMBL" id="CAVNYO010000405">
    <property type="protein sequence ID" value="CAK5276284.1"/>
    <property type="molecule type" value="Genomic_DNA"/>
</dbReference>
<name>A0AAD2HHB5_9AGAR</name>
<reference evidence="1" key="1">
    <citation type="submission" date="2023-11" db="EMBL/GenBank/DDBJ databases">
        <authorList>
            <person name="De Vega J J."/>
            <person name="De Vega J J."/>
        </authorList>
    </citation>
    <scope>NUCLEOTIDE SEQUENCE</scope>
</reference>
<gene>
    <name evidence="1" type="ORF">MYCIT1_LOCUS23992</name>
    <name evidence="2" type="ORF">MYCIT1_LOCUS24404</name>
</gene>
<evidence type="ECO:0000313" key="2">
    <source>
        <dbReference type="EMBL" id="CAK5276284.1"/>
    </source>
</evidence>
<keyword evidence="3" id="KW-1185">Reference proteome</keyword>
<organism evidence="1 3">
    <name type="scientific">Mycena citricolor</name>
    <dbReference type="NCBI Taxonomy" id="2018698"/>
    <lineage>
        <taxon>Eukaryota</taxon>
        <taxon>Fungi</taxon>
        <taxon>Dikarya</taxon>
        <taxon>Basidiomycota</taxon>
        <taxon>Agaricomycotina</taxon>
        <taxon>Agaricomycetes</taxon>
        <taxon>Agaricomycetidae</taxon>
        <taxon>Agaricales</taxon>
        <taxon>Marasmiineae</taxon>
        <taxon>Mycenaceae</taxon>
        <taxon>Mycena</taxon>
    </lineage>
</organism>
<dbReference type="Proteomes" id="UP001295794">
    <property type="component" value="Unassembled WGS sequence"/>
</dbReference>